<feature type="non-terminal residue" evidence="3">
    <location>
        <position position="374"/>
    </location>
</feature>
<protein>
    <submittedName>
        <fullName evidence="3">Uncharacterized protein</fullName>
    </submittedName>
</protein>
<organism evidence="3 4">
    <name type="scientific">Brenthis ino</name>
    <name type="common">lesser marbled fritillary</name>
    <dbReference type="NCBI Taxonomy" id="405034"/>
    <lineage>
        <taxon>Eukaryota</taxon>
        <taxon>Metazoa</taxon>
        <taxon>Ecdysozoa</taxon>
        <taxon>Arthropoda</taxon>
        <taxon>Hexapoda</taxon>
        <taxon>Insecta</taxon>
        <taxon>Pterygota</taxon>
        <taxon>Neoptera</taxon>
        <taxon>Endopterygota</taxon>
        <taxon>Lepidoptera</taxon>
        <taxon>Glossata</taxon>
        <taxon>Ditrysia</taxon>
        <taxon>Papilionoidea</taxon>
        <taxon>Nymphalidae</taxon>
        <taxon>Heliconiinae</taxon>
        <taxon>Argynnini</taxon>
        <taxon>Brenthis</taxon>
    </lineage>
</organism>
<feature type="chain" id="PRO_5035421763" evidence="2">
    <location>
        <begin position="18"/>
        <end position="374"/>
    </location>
</feature>
<evidence type="ECO:0000256" key="1">
    <source>
        <dbReference type="SAM" id="MobiDB-lite"/>
    </source>
</evidence>
<dbReference type="AlphaFoldDB" id="A0A8J9Y9R8"/>
<keyword evidence="4" id="KW-1185">Reference proteome</keyword>
<sequence>MNTFVLFVILTIYVVSGYHDKIPELSRHRRDTLGALEIITNHAKPIHADVKKDNTNTTEKVIETDGIPSHWKRYHKIVNNPDHHKINPIQNKKSSNNILNYGLGVQRPTKVVPSTDLLSYKIMQPTIRNLNSISDSSNKKLCEKSDTKTAHNNENLKVENKNAIYDKEQHIINEHNKDIDQVLEKCPKHTEIENVINKFKNVDTFEEPNHAKIDTVHEKNIMLEMLHPEKNDSSSNVLDKLCRNESLTKRSEEPQEHENITRHNKEQNKNKRNDEFIIKSHDSTEKNPVNTGKIKDDEIRFHDQQNIQANFWHALYNPKGWIRYFMPNQYSLSDNSNNYINKLYSRTKYSNPFYDTQGRFTRPLNYGADIGDTI</sequence>
<keyword evidence="2" id="KW-0732">Signal</keyword>
<dbReference type="OrthoDB" id="7461730at2759"/>
<evidence type="ECO:0000313" key="4">
    <source>
        <dbReference type="Proteomes" id="UP000838878"/>
    </source>
</evidence>
<proteinExistence type="predicted"/>
<accession>A0A8J9Y9R8</accession>
<dbReference type="EMBL" id="OV170233">
    <property type="protein sequence ID" value="CAH0718530.1"/>
    <property type="molecule type" value="Genomic_DNA"/>
</dbReference>
<dbReference type="Proteomes" id="UP000838878">
    <property type="component" value="Chromosome 13"/>
</dbReference>
<gene>
    <name evidence="3" type="ORF">BINO364_LOCUS4997</name>
</gene>
<feature type="signal peptide" evidence="2">
    <location>
        <begin position="1"/>
        <end position="17"/>
    </location>
</feature>
<reference evidence="3" key="1">
    <citation type="submission" date="2021-12" db="EMBL/GenBank/DDBJ databases">
        <authorList>
            <person name="Martin H S."/>
        </authorList>
    </citation>
    <scope>NUCLEOTIDE SEQUENCE</scope>
</reference>
<evidence type="ECO:0000313" key="3">
    <source>
        <dbReference type="EMBL" id="CAH0718530.1"/>
    </source>
</evidence>
<feature type="region of interest" description="Disordered" evidence="1">
    <location>
        <begin position="246"/>
        <end position="273"/>
    </location>
</feature>
<evidence type="ECO:0000256" key="2">
    <source>
        <dbReference type="SAM" id="SignalP"/>
    </source>
</evidence>
<name>A0A8J9Y9R8_9NEOP</name>